<evidence type="ECO:0000256" key="3">
    <source>
        <dbReference type="ARBA" id="ARBA00023163"/>
    </source>
</evidence>
<dbReference type="AlphaFoldDB" id="A0A929F9Y5"/>
<dbReference type="InterPro" id="IPR000835">
    <property type="entry name" value="HTH_MarR-typ"/>
</dbReference>
<dbReference type="PROSITE" id="PS50995">
    <property type="entry name" value="HTH_MARR_2"/>
    <property type="match status" value="1"/>
</dbReference>
<dbReference type="EMBL" id="JADEXP010000141">
    <property type="protein sequence ID" value="MBE9068107.1"/>
    <property type="molecule type" value="Genomic_DNA"/>
</dbReference>
<dbReference type="GO" id="GO:0003700">
    <property type="term" value="F:DNA-binding transcription factor activity"/>
    <property type="evidence" value="ECO:0007669"/>
    <property type="project" value="InterPro"/>
</dbReference>
<evidence type="ECO:0000256" key="2">
    <source>
        <dbReference type="ARBA" id="ARBA00023125"/>
    </source>
</evidence>
<evidence type="ECO:0000259" key="4">
    <source>
        <dbReference type="PROSITE" id="PS50995"/>
    </source>
</evidence>
<dbReference type="PANTHER" id="PTHR42756:SF1">
    <property type="entry name" value="TRANSCRIPTIONAL REPRESSOR OF EMRAB OPERON"/>
    <property type="match status" value="1"/>
</dbReference>
<keyword evidence="2" id="KW-0238">DNA-binding</keyword>
<keyword evidence="6" id="KW-1185">Reference proteome</keyword>
<dbReference type="Pfam" id="PF01047">
    <property type="entry name" value="MarR"/>
    <property type="match status" value="1"/>
</dbReference>
<comment type="caution">
    <text evidence="5">The sequence shown here is derived from an EMBL/GenBank/DDBJ whole genome shotgun (WGS) entry which is preliminary data.</text>
</comment>
<dbReference type="SUPFAM" id="SSF46785">
    <property type="entry name" value="Winged helix' DNA-binding domain"/>
    <property type="match status" value="1"/>
</dbReference>
<dbReference type="PRINTS" id="PR00598">
    <property type="entry name" value="HTHMARR"/>
</dbReference>
<keyword evidence="1" id="KW-0805">Transcription regulation</keyword>
<evidence type="ECO:0000256" key="1">
    <source>
        <dbReference type="ARBA" id="ARBA00023015"/>
    </source>
</evidence>
<evidence type="ECO:0000313" key="6">
    <source>
        <dbReference type="Proteomes" id="UP000615026"/>
    </source>
</evidence>
<evidence type="ECO:0000313" key="5">
    <source>
        <dbReference type="EMBL" id="MBE9068107.1"/>
    </source>
</evidence>
<dbReference type="InterPro" id="IPR036390">
    <property type="entry name" value="WH_DNA-bd_sf"/>
</dbReference>
<dbReference type="Gene3D" id="1.10.10.10">
    <property type="entry name" value="Winged helix-like DNA-binding domain superfamily/Winged helix DNA-binding domain"/>
    <property type="match status" value="1"/>
</dbReference>
<proteinExistence type="predicted"/>
<keyword evidence="3" id="KW-0804">Transcription</keyword>
<dbReference type="SMART" id="SM00347">
    <property type="entry name" value="HTH_MARR"/>
    <property type="match status" value="1"/>
</dbReference>
<accession>A0A929F9Y5</accession>
<organism evidence="5 6">
    <name type="scientific">Leptolyngbya cf. ectocarpi LEGE 11479</name>
    <dbReference type="NCBI Taxonomy" id="1828722"/>
    <lineage>
        <taxon>Bacteria</taxon>
        <taxon>Bacillati</taxon>
        <taxon>Cyanobacteriota</taxon>
        <taxon>Cyanophyceae</taxon>
        <taxon>Leptolyngbyales</taxon>
        <taxon>Leptolyngbyaceae</taxon>
        <taxon>Leptolyngbya group</taxon>
        <taxon>Leptolyngbya</taxon>
    </lineage>
</organism>
<dbReference type="PANTHER" id="PTHR42756">
    <property type="entry name" value="TRANSCRIPTIONAL REGULATOR, MARR"/>
    <property type="match status" value="1"/>
</dbReference>
<dbReference type="Proteomes" id="UP000615026">
    <property type="component" value="Unassembled WGS sequence"/>
</dbReference>
<dbReference type="InterPro" id="IPR036388">
    <property type="entry name" value="WH-like_DNA-bd_sf"/>
</dbReference>
<gene>
    <name evidence="5" type="ORF">IQ260_15755</name>
</gene>
<sequence length="166" mass="18840">MTQDNIDKILVQWQHEAPTLDVSSLAVVGRVLRIAQVLEKHREAVLADFGLTVWSFDMLATLRRQGPPYQLKPTALYKHLMLSSGAMTNRIDRLEKDGMVTRLRDPDDRRSVIVQLSEAGVERIDAAMPVLFARERQFLAHLSQTETADLILLLRQFLAAVHQQVS</sequence>
<dbReference type="GO" id="GO:0003677">
    <property type="term" value="F:DNA binding"/>
    <property type="evidence" value="ECO:0007669"/>
    <property type="project" value="UniProtKB-KW"/>
</dbReference>
<protein>
    <submittedName>
        <fullName evidence="5">MarR family transcriptional regulator</fullName>
    </submittedName>
</protein>
<feature type="domain" description="HTH marR-type" evidence="4">
    <location>
        <begin position="24"/>
        <end position="159"/>
    </location>
</feature>
<name>A0A929F9Y5_LEPEC</name>
<dbReference type="RefSeq" id="WP_193994058.1">
    <property type="nucleotide sequence ID" value="NZ_JADEXP010000141.1"/>
</dbReference>
<reference evidence="5" key="1">
    <citation type="submission" date="2020-10" db="EMBL/GenBank/DDBJ databases">
        <authorList>
            <person name="Castelo-Branco R."/>
            <person name="Eusebio N."/>
            <person name="Adriana R."/>
            <person name="Vieira A."/>
            <person name="Brugerolle De Fraissinette N."/>
            <person name="Rezende De Castro R."/>
            <person name="Schneider M.P."/>
            <person name="Vasconcelos V."/>
            <person name="Leao P.N."/>
        </authorList>
    </citation>
    <scope>NUCLEOTIDE SEQUENCE</scope>
    <source>
        <strain evidence="5">LEGE 11479</strain>
    </source>
</reference>